<dbReference type="InterPro" id="IPR036390">
    <property type="entry name" value="WH_DNA-bd_sf"/>
</dbReference>
<dbReference type="PROSITE" id="PS50995">
    <property type="entry name" value="HTH_MARR_2"/>
    <property type="match status" value="1"/>
</dbReference>
<evidence type="ECO:0000256" key="3">
    <source>
        <dbReference type="ARBA" id="ARBA00023163"/>
    </source>
</evidence>
<sequence length="156" mass="18443">MSEYNKELVEKVIKGMMKFRKFHHPKLSDDISRMEGSIIFWLVKSEKMENKSVNVSELAEGLHVSMQSISRTLKSLENKGYIVREVDSDNRRNTLIKLSKKGNELVEKKKKDVEGYFERVFSHFTEEELQQYLNFQEKFYAAILEEGKTLKKEKEN</sequence>
<dbReference type="PANTHER" id="PTHR42756:SF1">
    <property type="entry name" value="TRANSCRIPTIONAL REPRESSOR OF EMRAB OPERON"/>
    <property type="match status" value="1"/>
</dbReference>
<dbReference type="SMART" id="SM00347">
    <property type="entry name" value="HTH_MARR"/>
    <property type="match status" value="1"/>
</dbReference>
<dbReference type="Pfam" id="PF12802">
    <property type="entry name" value="MarR_2"/>
    <property type="match status" value="1"/>
</dbReference>
<dbReference type="InterPro" id="IPR036388">
    <property type="entry name" value="WH-like_DNA-bd_sf"/>
</dbReference>
<dbReference type="PANTHER" id="PTHR42756">
    <property type="entry name" value="TRANSCRIPTIONAL REGULATOR, MARR"/>
    <property type="match status" value="1"/>
</dbReference>
<comment type="caution">
    <text evidence="5">The sequence shown here is derived from an EMBL/GenBank/DDBJ whole genome shotgun (WGS) entry which is preliminary data.</text>
</comment>
<keyword evidence="6" id="KW-1185">Reference proteome</keyword>
<evidence type="ECO:0000313" key="5">
    <source>
        <dbReference type="EMBL" id="MCT7399915.1"/>
    </source>
</evidence>
<proteinExistence type="predicted"/>
<reference evidence="5" key="1">
    <citation type="submission" date="2022-09" db="EMBL/GenBank/DDBJ databases">
        <title>Eubacterium sp. LFL-14 isolated from human feces.</title>
        <authorList>
            <person name="Liu F."/>
        </authorList>
    </citation>
    <scope>NUCLEOTIDE SEQUENCE</scope>
    <source>
        <strain evidence="5">LFL-14</strain>
    </source>
</reference>
<protein>
    <submittedName>
        <fullName evidence="5">MarR family transcriptional regulator</fullName>
    </submittedName>
</protein>
<dbReference type="Gene3D" id="1.10.10.10">
    <property type="entry name" value="Winged helix-like DNA-binding domain superfamily/Winged helix DNA-binding domain"/>
    <property type="match status" value="1"/>
</dbReference>
<evidence type="ECO:0000259" key="4">
    <source>
        <dbReference type="PROSITE" id="PS50995"/>
    </source>
</evidence>
<keyword evidence="1" id="KW-0805">Transcription regulation</keyword>
<dbReference type="InterPro" id="IPR000835">
    <property type="entry name" value="HTH_MarR-typ"/>
</dbReference>
<dbReference type="InterPro" id="IPR023187">
    <property type="entry name" value="Tscrpt_reg_MarR-type_CS"/>
</dbReference>
<dbReference type="Proteomes" id="UP001431199">
    <property type="component" value="Unassembled WGS sequence"/>
</dbReference>
<evidence type="ECO:0000256" key="2">
    <source>
        <dbReference type="ARBA" id="ARBA00023125"/>
    </source>
</evidence>
<evidence type="ECO:0000256" key="1">
    <source>
        <dbReference type="ARBA" id="ARBA00023015"/>
    </source>
</evidence>
<name>A0ABT2M317_9FIRM</name>
<dbReference type="PROSITE" id="PS01117">
    <property type="entry name" value="HTH_MARR_1"/>
    <property type="match status" value="1"/>
</dbReference>
<dbReference type="PRINTS" id="PR00598">
    <property type="entry name" value="HTHMARR"/>
</dbReference>
<organism evidence="5 6">
    <name type="scientific">Eubacterium album</name>
    <dbReference type="NCBI Taxonomy" id="2978477"/>
    <lineage>
        <taxon>Bacteria</taxon>
        <taxon>Bacillati</taxon>
        <taxon>Bacillota</taxon>
        <taxon>Clostridia</taxon>
        <taxon>Eubacteriales</taxon>
        <taxon>Eubacteriaceae</taxon>
        <taxon>Eubacterium</taxon>
    </lineage>
</organism>
<keyword evidence="2" id="KW-0238">DNA-binding</keyword>
<dbReference type="EMBL" id="JAODBU010000014">
    <property type="protein sequence ID" value="MCT7399915.1"/>
    <property type="molecule type" value="Genomic_DNA"/>
</dbReference>
<feature type="domain" description="HTH marR-type" evidence="4">
    <location>
        <begin position="1"/>
        <end position="141"/>
    </location>
</feature>
<keyword evidence="3" id="KW-0804">Transcription</keyword>
<evidence type="ECO:0000313" key="6">
    <source>
        <dbReference type="Proteomes" id="UP001431199"/>
    </source>
</evidence>
<dbReference type="SUPFAM" id="SSF46785">
    <property type="entry name" value="Winged helix' DNA-binding domain"/>
    <property type="match status" value="1"/>
</dbReference>
<accession>A0ABT2M317</accession>
<gene>
    <name evidence="5" type="ORF">N5B56_12640</name>
</gene>
<dbReference type="RefSeq" id="WP_022088073.1">
    <property type="nucleotide sequence ID" value="NZ_JAODBU010000014.1"/>
</dbReference>